<sequence>MDHDHRLLLQARRRLTVQVAGAISAVLAIFGAVVFCVGLHDQHSSSRRELASIAQRATLDNPPPCVWLFSWSSPGAARGSPGAPAALPLASALDQVAAGGRERVEEVTAGGRTYLVHTLRRGGVAVQAAMDLHAQASERSRLLHTLIVSELAGLLAALLIGQIVARRAIAPLGQALARQRRFAADLSHELRTPLTRLHTRAQLLARRLRRGTEPAVLADEVDRLVASSKELGEVVEDLLLSARFAQLDRTFHPVDLAELAADQIALEQARAHSLGIRIEQRCRGTAGPVVSGVPSALRRVISALIDNALRHTGAGGHVWVTVSGGPKLVELVVRDDGVGLDPGDSERLFVRYASGNRGFGLGLALVREVVEGHGGTITADGRPGVGAAFIVRLPACPAPDRHDPADVWPHPPAPWPHPSPRAEAPRVP</sequence>
<proteinExistence type="predicted"/>
<name>A0A7W0CDN9_9ACTN</name>
<keyword evidence="10" id="KW-0812">Transmembrane</keyword>
<dbReference type="InterPro" id="IPR003661">
    <property type="entry name" value="HisK_dim/P_dom"/>
</dbReference>
<dbReference type="Pfam" id="PF02518">
    <property type="entry name" value="HATPase_c"/>
    <property type="match status" value="1"/>
</dbReference>
<dbReference type="EC" id="2.7.13.3" evidence="3"/>
<dbReference type="GO" id="GO:0000156">
    <property type="term" value="F:phosphorelay response regulator activity"/>
    <property type="evidence" value="ECO:0007669"/>
    <property type="project" value="TreeGrafter"/>
</dbReference>
<keyword evidence="10" id="KW-0472">Membrane</keyword>
<dbReference type="CDD" id="cd00082">
    <property type="entry name" value="HisKA"/>
    <property type="match status" value="1"/>
</dbReference>
<keyword evidence="13" id="KW-1185">Reference proteome</keyword>
<keyword evidence="5" id="KW-0808">Transferase</keyword>
<reference evidence="12 13" key="1">
    <citation type="submission" date="2020-07" db="EMBL/GenBank/DDBJ databases">
        <title>Genomic Encyclopedia of Type Strains, Phase IV (KMG-IV): sequencing the most valuable type-strain genomes for metagenomic binning, comparative biology and taxonomic classification.</title>
        <authorList>
            <person name="Goeker M."/>
        </authorList>
    </citation>
    <scope>NUCLEOTIDE SEQUENCE [LARGE SCALE GENOMIC DNA]</scope>
    <source>
        <strain evidence="12 13">DSM 45533</strain>
    </source>
</reference>
<dbReference type="SUPFAM" id="SSF47384">
    <property type="entry name" value="Homodimeric domain of signal transducing histidine kinase"/>
    <property type="match status" value="1"/>
</dbReference>
<evidence type="ECO:0000313" key="13">
    <source>
        <dbReference type="Proteomes" id="UP000530928"/>
    </source>
</evidence>
<comment type="subcellular location">
    <subcellularLocation>
        <location evidence="2">Cell membrane</location>
    </subcellularLocation>
</comment>
<evidence type="ECO:0000256" key="1">
    <source>
        <dbReference type="ARBA" id="ARBA00000085"/>
    </source>
</evidence>
<feature type="domain" description="Histidine kinase" evidence="11">
    <location>
        <begin position="185"/>
        <end position="397"/>
    </location>
</feature>
<dbReference type="GO" id="GO:0030295">
    <property type="term" value="F:protein kinase activator activity"/>
    <property type="evidence" value="ECO:0007669"/>
    <property type="project" value="TreeGrafter"/>
</dbReference>
<feature type="region of interest" description="Disordered" evidence="9">
    <location>
        <begin position="402"/>
        <end position="428"/>
    </location>
</feature>
<evidence type="ECO:0000256" key="4">
    <source>
        <dbReference type="ARBA" id="ARBA00022553"/>
    </source>
</evidence>
<evidence type="ECO:0000313" key="12">
    <source>
        <dbReference type="EMBL" id="MBA2889248.1"/>
    </source>
</evidence>
<evidence type="ECO:0000256" key="9">
    <source>
        <dbReference type="SAM" id="MobiDB-lite"/>
    </source>
</evidence>
<dbReference type="CDD" id="cd00075">
    <property type="entry name" value="HATPase"/>
    <property type="match status" value="1"/>
</dbReference>
<dbReference type="GO" id="GO:0007234">
    <property type="term" value="P:osmosensory signaling via phosphorelay pathway"/>
    <property type="evidence" value="ECO:0007669"/>
    <property type="project" value="TreeGrafter"/>
</dbReference>
<comment type="catalytic activity">
    <reaction evidence="1">
        <text>ATP + protein L-histidine = ADP + protein N-phospho-L-histidine.</text>
        <dbReference type="EC" id="2.7.13.3"/>
    </reaction>
</comment>
<dbReference type="AlphaFoldDB" id="A0A7W0CDN9"/>
<dbReference type="SMART" id="SM00388">
    <property type="entry name" value="HisKA"/>
    <property type="match status" value="1"/>
</dbReference>
<evidence type="ECO:0000256" key="3">
    <source>
        <dbReference type="ARBA" id="ARBA00012438"/>
    </source>
</evidence>
<feature type="compositionally biased region" description="Pro residues" evidence="9">
    <location>
        <begin position="409"/>
        <end position="419"/>
    </location>
</feature>
<dbReference type="PANTHER" id="PTHR42878:SF13">
    <property type="entry name" value="HISTIDINE KINASE"/>
    <property type="match status" value="1"/>
</dbReference>
<dbReference type="EMBL" id="JACDUR010000001">
    <property type="protein sequence ID" value="MBA2889248.1"/>
    <property type="molecule type" value="Genomic_DNA"/>
</dbReference>
<dbReference type="InterPro" id="IPR005467">
    <property type="entry name" value="His_kinase_dom"/>
</dbReference>
<comment type="caution">
    <text evidence="12">The sequence shown here is derived from an EMBL/GenBank/DDBJ whole genome shotgun (WGS) entry which is preliminary data.</text>
</comment>
<dbReference type="Pfam" id="PF00512">
    <property type="entry name" value="HisKA"/>
    <property type="match status" value="1"/>
</dbReference>
<organism evidence="12 13">
    <name type="scientific">Nonomuraea soli</name>
    <dbReference type="NCBI Taxonomy" id="1032476"/>
    <lineage>
        <taxon>Bacteria</taxon>
        <taxon>Bacillati</taxon>
        <taxon>Actinomycetota</taxon>
        <taxon>Actinomycetes</taxon>
        <taxon>Streptosporangiales</taxon>
        <taxon>Streptosporangiaceae</taxon>
        <taxon>Nonomuraea</taxon>
    </lineage>
</organism>
<dbReference type="GO" id="GO:0005886">
    <property type="term" value="C:plasma membrane"/>
    <property type="evidence" value="ECO:0007669"/>
    <property type="project" value="UniProtKB-SubCell"/>
</dbReference>
<evidence type="ECO:0000256" key="10">
    <source>
        <dbReference type="SAM" id="Phobius"/>
    </source>
</evidence>
<dbReference type="PANTHER" id="PTHR42878">
    <property type="entry name" value="TWO-COMPONENT HISTIDINE KINASE"/>
    <property type="match status" value="1"/>
</dbReference>
<gene>
    <name evidence="12" type="ORF">HNR30_000583</name>
</gene>
<evidence type="ECO:0000256" key="6">
    <source>
        <dbReference type="ARBA" id="ARBA00022777"/>
    </source>
</evidence>
<evidence type="ECO:0000256" key="2">
    <source>
        <dbReference type="ARBA" id="ARBA00004236"/>
    </source>
</evidence>
<protein>
    <recommendedName>
        <fullName evidence="8">Sensor-like histidine kinase SenX3</fullName>
        <ecNumber evidence="3">2.7.13.3</ecNumber>
    </recommendedName>
</protein>
<feature type="transmembrane region" description="Helical" evidence="10">
    <location>
        <begin position="20"/>
        <end position="39"/>
    </location>
</feature>
<dbReference type="GO" id="GO:0000155">
    <property type="term" value="F:phosphorelay sensor kinase activity"/>
    <property type="evidence" value="ECO:0007669"/>
    <property type="project" value="InterPro"/>
</dbReference>
<keyword evidence="6 12" id="KW-0418">Kinase</keyword>
<feature type="transmembrane region" description="Helical" evidence="10">
    <location>
        <begin position="142"/>
        <end position="165"/>
    </location>
</feature>
<evidence type="ECO:0000259" key="11">
    <source>
        <dbReference type="PROSITE" id="PS50109"/>
    </source>
</evidence>
<dbReference type="InterPro" id="IPR004358">
    <property type="entry name" value="Sig_transdc_His_kin-like_C"/>
</dbReference>
<dbReference type="PRINTS" id="PR00344">
    <property type="entry name" value="BCTRLSENSOR"/>
</dbReference>
<dbReference type="InterPro" id="IPR003594">
    <property type="entry name" value="HATPase_dom"/>
</dbReference>
<dbReference type="InterPro" id="IPR050351">
    <property type="entry name" value="BphY/WalK/GraS-like"/>
</dbReference>
<keyword evidence="7" id="KW-0902">Two-component regulatory system</keyword>
<evidence type="ECO:0000256" key="8">
    <source>
        <dbReference type="ARBA" id="ARBA00039401"/>
    </source>
</evidence>
<dbReference type="RefSeq" id="WP_181608061.1">
    <property type="nucleotide sequence ID" value="NZ_BAABAM010000001.1"/>
</dbReference>
<dbReference type="Gene3D" id="3.30.565.10">
    <property type="entry name" value="Histidine kinase-like ATPase, C-terminal domain"/>
    <property type="match status" value="1"/>
</dbReference>
<dbReference type="InterPro" id="IPR036097">
    <property type="entry name" value="HisK_dim/P_sf"/>
</dbReference>
<dbReference type="SUPFAM" id="SSF55874">
    <property type="entry name" value="ATPase domain of HSP90 chaperone/DNA topoisomerase II/histidine kinase"/>
    <property type="match status" value="1"/>
</dbReference>
<dbReference type="InterPro" id="IPR036890">
    <property type="entry name" value="HATPase_C_sf"/>
</dbReference>
<dbReference type="SMART" id="SM00387">
    <property type="entry name" value="HATPase_c"/>
    <property type="match status" value="1"/>
</dbReference>
<dbReference type="Gene3D" id="1.10.287.130">
    <property type="match status" value="1"/>
</dbReference>
<dbReference type="PROSITE" id="PS50109">
    <property type="entry name" value="HIS_KIN"/>
    <property type="match status" value="1"/>
</dbReference>
<evidence type="ECO:0000256" key="5">
    <source>
        <dbReference type="ARBA" id="ARBA00022679"/>
    </source>
</evidence>
<keyword evidence="4" id="KW-0597">Phosphoprotein</keyword>
<accession>A0A7W0CDN9</accession>
<evidence type="ECO:0000256" key="7">
    <source>
        <dbReference type="ARBA" id="ARBA00023012"/>
    </source>
</evidence>
<dbReference type="Proteomes" id="UP000530928">
    <property type="component" value="Unassembled WGS sequence"/>
</dbReference>
<keyword evidence="10" id="KW-1133">Transmembrane helix</keyword>